<gene>
    <name evidence="7" type="ORF">ACCI49_01225</name>
</gene>
<evidence type="ECO:0000256" key="3">
    <source>
        <dbReference type="ARBA" id="ARBA00022801"/>
    </source>
</evidence>
<dbReference type="PRINTS" id="PR00834">
    <property type="entry name" value="PROTEASES2C"/>
</dbReference>
<keyword evidence="4" id="KW-0472">Membrane</keyword>
<proteinExistence type="inferred from homology"/>
<dbReference type="Gene3D" id="2.60.200.20">
    <property type="match status" value="1"/>
</dbReference>
<dbReference type="PANTHER" id="PTHR43343:SF3">
    <property type="entry name" value="PROTEASE DO-LIKE 8, CHLOROPLASTIC"/>
    <property type="match status" value="1"/>
</dbReference>
<dbReference type="InterPro" id="IPR043504">
    <property type="entry name" value="Peptidase_S1_PA_chymotrypsin"/>
</dbReference>
<comment type="similarity">
    <text evidence="1">Belongs to the peptidase S1C family.</text>
</comment>
<keyword evidence="4" id="KW-1133">Transmembrane helix</keyword>
<protein>
    <submittedName>
        <fullName evidence="7">Trypsin-like peptidase domain-containing protein</fullName>
    </submittedName>
</protein>
<sequence>MPARIFVICIFLSLLTAPVRAKPNFEEINPSIVRIINGVDKGTGFVINRKGFIATNHHVIEGSQSLEVFVSGSTKAHSAEIIWQSSALDLAIIRASRLDAPPLTLAIPAPEIGASVWAVGFPGGADRGSFALEPTISDGSLSRVFNGAWDTKPVRIIQHSAATNPGNSGGPLLDNCGRVIGVNTEAPLTPVMVSGGGVQRIPEVAGVYWSSYIGVLLEELMIQGLEFKLSEKSCILGKGHQQVIYKIEHLTKALILVTIVGSAGIFLALLLSLQRPKVNVTPELEKYSVPVKSKVRRSKKQLDSKKIHVLSGVDLTGRIYNIKFKNFTADQTFELGRHPKLSDEVINDPSVSKRHARFHFRHPKVFIEDLNSENGIYIDGCRLSPFNPVELVAGVELTIGSIKFLVN</sequence>
<keyword evidence="8" id="KW-1185">Reference proteome</keyword>
<dbReference type="RefSeq" id="WP_371837144.1">
    <property type="nucleotide sequence ID" value="NZ_JBGMEK010000001.1"/>
</dbReference>
<organism evidence="7 8">
    <name type="scientific">Microbulbifer epialgicus</name>
    <dbReference type="NCBI Taxonomy" id="393907"/>
    <lineage>
        <taxon>Bacteria</taxon>
        <taxon>Pseudomonadati</taxon>
        <taxon>Pseudomonadota</taxon>
        <taxon>Gammaproteobacteria</taxon>
        <taxon>Cellvibrionales</taxon>
        <taxon>Microbulbiferaceae</taxon>
        <taxon>Microbulbifer</taxon>
    </lineage>
</organism>
<evidence type="ECO:0000313" key="7">
    <source>
        <dbReference type="EMBL" id="MFA0809527.1"/>
    </source>
</evidence>
<dbReference type="PANTHER" id="PTHR43343">
    <property type="entry name" value="PEPTIDASE S12"/>
    <property type="match status" value="1"/>
</dbReference>
<feature type="domain" description="FHA" evidence="6">
    <location>
        <begin position="333"/>
        <end position="383"/>
    </location>
</feature>
<keyword evidence="2" id="KW-0645">Protease</keyword>
<dbReference type="Pfam" id="PF13365">
    <property type="entry name" value="Trypsin_2"/>
    <property type="match status" value="1"/>
</dbReference>
<reference evidence="7 8" key="1">
    <citation type="submission" date="2024-08" db="EMBL/GenBank/DDBJ databases">
        <authorList>
            <person name="Ishaq N."/>
        </authorList>
    </citation>
    <scope>NUCLEOTIDE SEQUENCE [LARGE SCALE GENOMIC DNA]</scope>
    <source>
        <strain evidence="7 8">DSM 18651</strain>
    </source>
</reference>
<dbReference type="PROSITE" id="PS50006">
    <property type="entry name" value="FHA_DOMAIN"/>
    <property type="match status" value="1"/>
</dbReference>
<evidence type="ECO:0000256" key="4">
    <source>
        <dbReference type="SAM" id="Phobius"/>
    </source>
</evidence>
<dbReference type="InterPro" id="IPR000253">
    <property type="entry name" value="FHA_dom"/>
</dbReference>
<dbReference type="EMBL" id="JBGMEK010000001">
    <property type="protein sequence ID" value="MFA0809527.1"/>
    <property type="molecule type" value="Genomic_DNA"/>
</dbReference>
<dbReference type="Proteomes" id="UP001569428">
    <property type="component" value="Unassembled WGS sequence"/>
</dbReference>
<dbReference type="SMART" id="SM00240">
    <property type="entry name" value="FHA"/>
    <property type="match status" value="1"/>
</dbReference>
<evidence type="ECO:0000256" key="5">
    <source>
        <dbReference type="SAM" id="SignalP"/>
    </source>
</evidence>
<evidence type="ECO:0000256" key="2">
    <source>
        <dbReference type="ARBA" id="ARBA00022670"/>
    </source>
</evidence>
<keyword evidence="3" id="KW-0378">Hydrolase</keyword>
<feature type="transmembrane region" description="Helical" evidence="4">
    <location>
        <begin position="253"/>
        <end position="273"/>
    </location>
</feature>
<dbReference type="SUPFAM" id="SSF49879">
    <property type="entry name" value="SMAD/FHA domain"/>
    <property type="match status" value="1"/>
</dbReference>
<dbReference type="InterPro" id="IPR051201">
    <property type="entry name" value="Chloro_Bact_Ser_Proteases"/>
</dbReference>
<dbReference type="InterPro" id="IPR009003">
    <property type="entry name" value="Peptidase_S1_PA"/>
</dbReference>
<keyword evidence="4" id="KW-0812">Transmembrane</keyword>
<name>A0ABV4NTY7_9GAMM</name>
<evidence type="ECO:0000313" key="8">
    <source>
        <dbReference type="Proteomes" id="UP001569428"/>
    </source>
</evidence>
<comment type="caution">
    <text evidence="7">The sequence shown here is derived from an EMBL/GenBank/DDBJ whole genome shotgun (WGS) entry which is preliminary data.</text>
</comment>
<evidence type="ECO:0000256" key="1">
    <source>
        <dbReference type="ARBA" id="ARBA00010541"/>
    </source>
</evidence>
<feature type="chain" id="PRO_5046004492" evidence="5">
    <location>
        <begin position="22"/>
        <end position="407"/>
    </location>
</feature>
<dbReference type="CDD" id="cd00060">
    <property type="entry name" value="FHA"/>
    <property type="match status" value="1"/>
</dbReference>
<evidence type="ECO:0000259" key="6">
    <source>
        <dbReference type="PROSITE" id="PS50006"/>
    </source>
</evidence>
<accession>A0ABV4NTY7</accession>
<keyword evidence="5" id="KW-0732">Signal</keyword>
<dbReference type="InterPro" id="IPR001940">
    <property type="entry name" value="Peptidase_S1C"/>
</dbReference>
<dbReference type="Gene3D" id="2.40.10.10">
    <property type="entry name" value="Trypsin-like serine proteases"/>
    <property type="match status" value="2"/>
</dbReference>
<dbReference type="InterPro" id="IPR008984">
    <property type="entry name" value="SMAD_FHA_dom_sf"/>
</dbReference>
<dbReference type="Pfam" id="PF00498">
    <property type="entry name" value="FHA"/>
    <property type="match status" value="1"/>
</dbReference>
<feature type="signal peptide" evidence="5">
    <location>
        <begin position="1"/>
        <end position="21"/>
    </location>
</feature>
<dbReference type="SUPFAM" id="SSF50494">
    <property type="entry name" value="Trypsin-like serine proteases"/>
    <property type="match status" value="1"/>
</dbReference>